<evidence type="ECO:0000256" key="3">
    <source>
        <dbReference type="ARBA" id="ARBA00022729"/>
    </source>
</evidence>
<dbReference type="SUPFAM" id="SSF53822">
    <property type="entry name" value="Periplasmic binding protein-like I"/>
    <property type="match status" value="1"/>
</dbReference>
<name>A0A7W4VHP1_9HYPH</name>
<comment type="similarity">
    <text evidence="1">Belongs to the leucine-binding protein family.</text>
</comment>
<evidence type="ECO:0000256" key="1">
    <source>
        <dbReference type="ARBA" id="ARBA00010062"/>
    </source>
</evidence>
<dbReference type="InterPro" id="IPR000709">
    <property type="entry name" value="Leu_Ile_Val-bd"/>
</dbReference>
<dbReference type="EMBL" id="JACHWB010000001">
    <property type="protein sequence ID" value="MBB3017383.1"/>
    <property type="molecule type" value="Genomic_DNA"/>
</dbReference>
<dbReference type="InterPro" id="IPR028081">
    <property type="entry name" value="Leu-bd"/>
</dbReference>
<dbReference type="RefSeq" id="WP_246407782.1">
    <property type="nucleotide sequence ID" value="NZ_JACHWB010000001.1"/>
</dbReference>
<dbReference type="CDD" id="cd06342">
    <property type="entry name" value="PBP1_ABC_LIVBP-like"/>
    <property type="match status" value="1"/>
</dbReference>
<protein>
    <submittedName>
        <fullName evidence="6">Branched-chain amino acid transport system substrate-binding protein</fullName>
    </submittedName>
</protein>
<feature type="domain" description="Leucine-binding protein" evidence="5">
    <location>
        <begin position="37"/>
        <end position="356"/>
    </location>
</feature>
<evidence type="ECO:0000313" key="7">
    <source>
        <dbReference type="Proteomes" id="UP000532010"/>
    </source>
</evidence>
<keyword evidence="4" id="KW-0029">Amino-acid transport</keyword>
<proteinExistence type="inferred from homology"/>
<keyword evidence="3" id="KW-0732">Signal</keyword>
<evidence type="ECO:0000256" key="2">
    <source>
        <dbReference type="ARBA" id="ARBA00022448"/>
    </source>
</evidence>
<dbReference type="Proteomes" id="UP000532010">
    <property type="component" value="Unassembled WGS sequence"/>
</dbReference>
<evidence type="ECO:0000259" key="5">
    <source>
        <dbReference type="Pfam" id="PF13458"/>
    </source>
</evidence>
<keyword evidence="7" id="KW-1185">Reference proteome</keyword>
<gene>
    <name evidence="6" type="ORF">FHR70_000423</name>
</gene>
<accession>A0A7W4VHP1</accession>
<dbReference type="AlphaFoldDB" id="A0A7W4VHP1"/>
<dbReference type="PRINTS" id="PR00337">
    <property type="entry name" value="LEUILEVALBP"/>
</dbReference>
<comment type="caution">
    <text evidence="6">The sequence shown here is derived from an EMBL/GenBank/DDBJ whole genome shotgun (WGS) entry which is preliminary data.</text>
</comment>
<dbReference type="PANTHER" id="PTHR47151:SF2">
    <property type="entry name" value="AMINO ACID BINDING PROTEIN"/>
    <property type="match status" value="1"/>
</dbReference>
<organism evidence="6 7">
    <name type="scientific">Microvirga lupini</name>
    <dbReference type="NCBI Taxonomy" id="420324"/>
    <lineage>
        <taxon>Bacteria</taxon>
        <taxon>Pseudomonadati</taxon>
        <taxon>Pseudomonadota</taxon>
        <taxon>Alphaproteobacteria</taxon>
        <taxon>Hyphomicrobiales</taxon>
        <taxon>Methylobacteriaceae</taxon>
        <taxon>Microvirga</taxon>
    </lineage>
</organism>
<dbReference type="GO" id="GO:0006865">
    <property type="term" value="P:amino acid transport"/>
    <property type="evidence" value="ECO:0007669"/>
    <property type="project" value="UniProtKB-KW"/>
</dbReference>
<dbReference type="InterPro" id="IPR028082">
    <property type="entry name" value="Peripla_BP_I"/>
</dbReference>
<reference evidence="6 7" key="1">
    <citation type="submission" date="2020-08" db="EMBL/GenBank/DDBJ databases">
        <title>The Agave Microbiome: Exploring the role of microbial communities in plant adaptations to desert environments.</title>
        <authorList>
            <person name="Partida-Martinez L.P."/>
        </authorList>
    </citation>
    <scope>NUCLEOTIDE SEQUENCE [LARGE SCALE GENOMIC DNA]</scope>
    <source>
        <strain evidence="6 7">AT3.9</strain>
    </source>
</reference>
<dbReference type="Pfam" id="PF13458">
    <property type="entry name" value="Peripla_BP_6"/>
    <property type="match status" value="1"/>
</dbReference>
<dbReference type="PANTHER" id="PTHR47151">
    <property type="entry name" value="LEU/ILE/VAL-BINDING ABC TRANSPORTER SUBUNIT"/>
    <property type="match status" value="1"/>
</dbReference>
<evidence type="ECO:0000313" key="6">
    <source>
        <dbReference type="EMBL" id="MBB3017383.1"/>
    </source>
</evidence>
<evidence type="ECO:0000256" key="4">
    <source>
        <dbReference type="ARBA" id="ARBA00022970"/>
    </source>
</evidence>
<keyword evidence="2" id="KW-0813">Transport</keyword>
<dbReference type="Gene3D" id="3.40.50.2300">
    <property type="match status" value="2"/>
</dbReference>
<sequence>MLMQPCGGRLAMERILSRFAAAVIFAVAGAAPASAEILIGMAGALTGPNAYQGEQQQQGVEMAIADINSAGGVLGQPLRLISVDDACDSGQAIAAAHKLAAEKVVFVVGHQCSGASIPAAGVYERAGIIQMTPASTNPRLTEEGRPNVFRICGRDDQQGAIAGAYLAARGRNAKIAILNDGSIYGKGITEETQRHLHQHGGAETLLDEIETGLNDYSPLIAKLQAAGIQIAYFGGYYREAAILIRNAREQGYNLQLVSGDSIASEAFVQVTGEAGEGTIFTSFRDPRRNPGVASLVERFRQTGFEPEGYTLYSYGAVQAWAQAVTKAGSIEPQAVMGALRSNEFDTILGRVSFDAKGDVRQPGFEWFIWRSGRYVPLE</sequence>